<feature type="region of interest" description="Disordered" evidence="9">
    <location>
        <begin position="91"/>
        <end position="114"/>
    </location>
</feature>
<accession>A0ABQ0KVR2</accession>
<keyword evidence="3 10" id="KW-0812">Transmembrane</keyword>
<evidence type="ECO:0000256" key="6">
    <source>
        <dbReference type="ARBA" id="ARBA00023136"/>
    </source>
</evidence>
<dbReference type="InterPro" id="IPR013320">
    <property type="entry name" value="ConA-like_dom_sf"/>
</dbReference>
<keyword evidence="5 10" id="KW-1133">Transmembrane helix</keyword>
<evidence type="ECO:0000256" key="8">
    <source>
        <dbReference type="ARBA" id="ARBA00023316"/>
    </source>
</evidence>
<gene>
    <name evidence="12" type="ORF">MCHLO_00687</name>
</gene>
<keyword evidence="7" id="KW-0325">Glycoprotein</keyword>
<keyword evidence="6 10" id="KW-0472">Membrane</keyword>
<dbReference type="Gene3D" id="2.60.120.200">
    <property type="match status" value="2"/>
</dbReference>
<dbReference type="SUPFAM" id="SSF49899">
    <property type="entry name" value="Concanavalin A-like lectins/glucanases"/>
    <property type="match status" value="1"/>
</dbReference>
<sequence>SDYSDGDSDGEHVEFIPPRQLPNPVPRRGQSLLRADPPTPSAYNAAYSPYSVNSSALPPSTVYSMSPNPSPYEGLPPATERDELLDVPAARPRFPRTGTASSSGSGSGVGHRRGYQAAGSAGDLGWAAQTNESSMDFSAGSRPGSTAADEKFDAYAYTMHLGPEEDDALHDPRVKFTGVYTRFAGVSIFTARGLMNIGCLFLLVFRLAALFLVYPLHLYFADHTSAHSLIGSGANGVGVNATGQVPVIGNFGLIDLETPQDAYTMPGFYDSSETMQLVFSDEFETEGRTFYPGDDPYWEAVDLHYWQTGDLEWYDPAAITTRAGALEINLTQVEDISNNHNLSYRSGMMSTWNKFCFTGGLVLANVMLPGATNVFGLWPAVWTMGNLGRAGYGASLDGMWPYSYDECDVGAAPNQSYAFTNSPSYAGLTGPVGATDSDGAPLSFLPGQRLSRCVCKGESHPGPTHNDGSFVGRSAPEIDVFEALISTDADGGNIGRVSQSAQWAPFNADYQWDNATSNYDIPEPSISDLNGYLGGQFQQATSVITTTNQSCYQLSGPQCYTPYGIEYTPGYSNAYISWINNGAVSWTLLASGVGSDANTQISARPITSEPMYLIMNLGISEGFGFVDFEHLRFPASMRVDWIRVYQKAGGVNVGCEPDGMPTQAYINEYIEAYTNPNFTTWTDDFGQTLLLSPRAMDVLARMLFNAGWHLVRIDSMWDGRRTIKSDALAGFLRESLPPMHVPSVAAISLSTLASLASAAPQTLYGVSFYTSHNPSDPFSIIESETAIFCPVGTAADGAATTYVEEIIVTYEANDLGTTTEVLVSAEDPITAYLTFAESSGGFVAAQFVPSSVQSAFSETITGALPVESCVFGANVQASCNVFIPIPEGPSGEVSVVTQSLSGTILPIATLSQSAAAVSQTAKTSGSERIVARLWATMLVGVGAGGFVVVAGMV</sequence>
<dbReference type="PANTHER" id="PTHR31361">
    <property type="entry name" value="BETA-GLUCAN SYNTHESIS-ASSOCIATED PROTEIN KRE6-RELATED"/>
    <property type="match status" value="1"/>
</dbReference>
<comment type="subcellular location">
    <subcellularLocation>
        <location evidence="1">Membrane</location>
        <topology evidence="1">Single-pass type II membrane protein</topology>
    </subcellularLocation>
</comment>
<keyword evidence="8" id="KW-0961">Cell wall biogenesis/degradation</keyword>
<organism evidence="12 13">
    <name type="scientific">Mycena chlorophos</name>
    <name type="common">Agaric fungus</name>
    <name type="synonym">Agaricus chlorophos</name>
    <dbReference type="NCBI Taxonomy" id="658473"/>
    <lineage>
        <taxon>Eukaryota</taxon>
        <taxon>Fungi</taxon>
        <taxon>Dikarya</taxon>
        <taxon>Basidiomycota</taxon>
        <taxon>Agaricomycotina</taxon>
        <taxon>Agaricomycetes</taxon>
        <taxon>Agaricomycetidae</taxon>
        <taxon>Agaricales</taxon>
        <taxon>Marasmiineae</taxon>
        <taxon>Mycenaceae</taxon>
        <taxon>Mycena</taxon>
    </lineage>
</organism>
<dbReference type="InterPro" id="IPR005629">
    <property type="entry name" value="Skn1/Kre6/Sbg1"/>
</dbReference>
<dbReference type="PROSITE" id="PS51762">
    <property type="entry name" value="GH16_2"/>
    <property type="match status" value="1"/>
</dbReference>
<dbReference type="Proteomes" id="UP000815677">
    <property type="component" value="Unassembled WGS sequence"/>
</dbReference>
<name>A0ABQ0KVR2_MYCCL</name>
<evidence type="ECO:0000256" key="3">
    <source>
        <dbReference type="ARBA" id="ARBA00022692"/>
    </source>
</evidence>
<proteinExistence type="inferred from homology"/>
<evidence type="ECO:0000256" key="5">
    <source>
        <dbReference type="ARBA" id="ARBA00022989"/>
    </source>
</evidence>
<evidence type="ECO:0000313" key="12">
    <source>
        <dbReference type="EMBL" id="GAT42994.1"/>
    </source>
</evidence>
<evidence type="ECO:0000256" key="4">
    <source>
        <dbReference type="ARBA" id="ARBA00022968"/>
    </source>
</evidence>
<feature type="transmembrane region" description="Helical" evidence="10">
    <location>
        <begin position="933"/>
        <end position="952"/>
    </location>
</feature>
<keyword evidence="4" id="KW-0735">Signal-anchor</keyword>
<dbReference type="InterPro" id="IPR000757">
    <property type="entry name" value="Beta-glucanase-like"/>
</dbReference>
<feature type="domain" description="GH16" evidence="11">
    <location>
        <begin position="258"/>
        <end position="650"/>
    </location>
</feature>
<dbReference type="EMBL" id="DF838448">
    <property type="protein sequence ID" value="GAT42994.1"/>
    <property type="molecule type" value="Genomic_DNA"/>
</dbReference>
<reference evidence="12" key="1">
    <citation type="submission" date="2014-09" db="EMBL/GenBank/DDBJ databases">
        <title>Genome sequence of the luminous mushroom Mycena chlorophos for searching fungal bioluminescence genes.</title>
        <authorList>
            <person name="Tanaka Y."/>
            <person name="Kasuga D."/>
            <person name="Oba Y."/>
            <person name="Hase S."/>
            <person name="Sato K."/>
            <person name="Oba Y."/>
            <person name="Sakakibara Y."/>
        </authorList>
    </citation>
    <scope>NUCLEOTIDE SEQUENCE</scope>
</reference>
<evidence type="ECO:0000313" key="13">
    <source>
        <dbReference type="Proteomes" id="UP000815677"/>
    </source>
</evidence>
<dbReference type="Pfam" id="PF03935">
    <property type="entry name" value="SKN1_KRE6_Sbg1"/>
    <property type="match status" value="1"/>
</dbReference>
<keyword evidence="13" id="KW-1185">Reference proteome</keyword>
<feature type="non-terminal residue" evidence="12">
    <location>
        <position position="1"/>
    </location>
</feature>
<feature type="region of interest" description="Disordered" evidence="9">
    <location>
        <begin position="1"/>
        <end position="79"/>
    </location>
</feature>
<dbReference type="PANTHER" id="PTHR31361:SF1">
    <property type="entry name" value="BETA-GLUCAN SYNTHESIS-ASSOCIATED PROTEIN KRE6-RELATED"/>
    <property type="match status" value="1"/>
</dbReference>
<evidence type="ECO:0000259" key="11">
    <source>
        <dbReference type="PROSITE" id="PS51762"/>
    </source>
</evidence>
<evidence type="ECO:0000256" key="9">
    <source>
        <dbReference type="SAM" id="MobiDB-lite"/>
    </source>
</evidence>
<feature type="compositionally biased region" description="Polar residues" evidence="9">
    <location>
        <begin position="50"/>
        <end position="67"/>
    </location>
</feature>
<evidence type="ECO:0000256" key="1">
    <source>
        <dbReference type="ARBA" id="ARBA00004606"/>
    </source>
</evidence>
<protein>
    <recommendedName>
        <fullName evidence="11">GH16 domain-containing protein</fullName>
    </recommendedName>
</protein>
<comment type="similarity">
    <text evidence="2">Belongs to the SKN1/KRE6 family.</text>
</comment>
<evidence type="ECO:0000256" key="10">
    <source>
        <dbReference type="SAM" id="Phobius"/>
    </source>
</evidence>
<evidence type="ECO:0000256" key="2">
    <source>
        <dbReference type="ARBA" id="ARBA00010962"/>
    </source>
</evidence>
<evidence type="ECO:0000256" key="7">
    <source>
        <dbReference type="ARBA" id="ARBA00023180"/>
    </source>
</evidence>